<comment type="caution">
    <text evidence="2">The sequence shown here is derived from an EMBL/GenBank/DDBJ whole genome shotgun (WGS) entry which is preliminary data.</text>
</comment>
<protein>
    <submittedName>
        <fullName evidence="2">Uncharacterized protein</fullName>
    </submittedName>
</protein>
<reference evidence="2 3" key="1">
    <citation type="journal article" date="2018" name="Front. Plant Sci.">
        <title>Red Clover (Trifolium pratense) and Zigzag Clover (T. medium) - A Picture of Genomic Similarities and Differences.</title>
        <authorList>
            <person name="Dluhosova J."/>
            <person name="Istvanek J."/>
            <person name="Nedelnik J."/>
            <person name="Repkova J."/>
        </authorList>
    </citation>
    <scope>NUCLEOTIDE SEQUENCE [LARGE SCALE GENOMIC DNA]</scope>
    <source>
        <strain evidence="3">cv. 10/8</strain>
        <tissue evidence="2">Leaf</tissue>
    </source>
</reference>
<sequence length="83" mass="9398">KHTTSINNQVAKITSHTRSQSLQNSKIEKKSYPVYLAGRDEAKESERNQQESENSWLQREKETDLAGRLAGRSCPVLENKVAV</sequence>
<proteinExistence type="predicted"/>
<feature type="compositionally biased region" description="Basic and acidic residues" evidence="1">
    <location>
        <begin position="40"/>
        <end position="50"/>
    </location>
</feature>
<accession>A0A392T6D3</accession>
<dbReference type="AlphaFoldDB" id="A0A392T6D3"/>
<organism evidence="2 3">
    <name type="scientific">Trifolium medium</name>
    <dbReference type="NCBI Taxonomy" id="97028"/>
    <lineage>
        <taxon>Eukaryota</taxon>
        <taxon>Viridiplantae</taxon>
        <taxon>Streptophyta</taxon>
        <taxon>Embryophyta</taxon>
        <taxon>Tracheophyta</taxon>
        <taxon>Spermatophyta</taxon>
        <taxon>Magnoliopsida</taxon>
        <taxon>eudicotyledons</taxon>
        <taxon>Gunneridae</taxon>
        <taxon>Pentapetalae</taxon>
        <taxon>rosids</taxon>
        <taxon>fabids</taxon>
        <taxon>Fabales</taxon>
        <taxon>Fabaceae</taxon>
        <taxon>Papilionoideae</taxon>
        <taxon>50 kb inversion clade</taxon>
        <taxon>NPAAA clade</taxon>
        <taxon>Hologalegina</taxon>
        <taxon>IRL clade</taxon>
        <taxon>Trifolieae</taxon>
        <taxon>Trifolium</taxon>
    </lineage>
</organism>
<dbReference type="EMBL" id="LXQA010504592">
    <property type="protein sequence ID" value="MCI55967.1"/>
    <property type="molecule type" value="Genomic_DNA"/>
</dbReference>
<feature type="non-terminal residue" evidence="2">
    <location>
        <position position="1"/>
    </location>
</feature>
<feature type="compositionally biased region" description="Polar residues" evidence="1">
    <location>
        <begin position="1"/>
        <end position="25"/>
    </location>
</feature>
<evidence type="ECO:0000313" key="2">
    <source>
        <dbReference type="EMBL" id="MCI55967.1"/>
    </source>
</evidence>
<feature type="region of interest" description="Disordered" evidence="1">
    <location>
        <begin position="1"/>
        <end position="26"/>
    </location>
</feature>
<keyword evidence="3" id="KW-1185">Reference proteome</keyword>
<name>A0A392T6D3_9FABA</name>
<evidence type="ECO:0000256" key="1">
    <source>
        <dbReference type="SAM" id="MobiDB-lite"/>
    </source>
</evidence>
<evidence type="ECO:0000313" key="3">
    <source>
        <dbReference type="Proteomes" id="UP000265520"/>
    </source>
</evidence>
<dbReference type="Proteomes" id="UP000265520">
    <property type="component" value="Unassembled WGS sequence"/>
</dbReference>
<feature type="region of interest" description="Disordered" evidence="1">
    <location>
        <begin position="40"/>
        <end position="60"/>
    </location>
</feature>